<organism evidence="5 6">
    <name type="scientific">Candidatus Segetimicrobium genomatis</name>
    <dbReference type="NCBI Taxonomy" id="2569760"/>
    <lineage>
        <taxon>Bacteria</taxon>
        <taxon>Bacillati</taxon>
        <taxon>Candidatus Sysuimicrobiota</taxon>
        <taxon>Candidatus Sysuimicrobiia</taxon>
        <taxon>Candidatus Sysuimicrobiales</taxon>
        <taxon>Candidatus Segetimicrobiaceae</taxon>
        <taxon>Candidatus Segetimicrobium</taxon>
    </lineage>
</organism>
<dbReference type="GO" id="GO:0004372">
    <property type="term" value="F:glycine hydroxymethyltransferase activity"/>
    <property type="evidence" value="ECO:0007669"/>
    <property type="project" value="TreeGrafter"/>
</dbReference>
<dbReference type="EMBL" id="VBAP01000041">
    <property type="protein sequence ID" value="TMI75692.1"/>
    <property type="molecule type" value="Genomic_DNA"/>
</dbReference>
<evidence type="ECO:0000256" key="3">
    <source>
        <dbReference type="ARBA" id="ARBA00022898"/>
    </source>
</evidence>
<keyword evidence="5" id="KW-0489">Methyltransferase</keyword>
<comment type="similarity">
    <text evidence="2">Belongs to the SHMT family.</text>
</comment>
<sequence length="483" mass="51433">MIFRAGARGNSHSIASCTNGSRVATPMRCSGRWSSTSPIRARPSCSIRSLCPAGEDLMSGRAQTDDLRTLLGLITAHEQWRGQCLNLVASENIHSPSVARLLASDLSGRYGDYHGRDLRRRKYQGTRYIIEIEELADRLARSLFGARYAELRPVSGHLAAAAVILALAHPGDTVLEVDRNGGGHRTAAKLSASTQFPLVVHPVPFDPHEHTVDAERTVALMRELRPRLVILGSSTFLFPHPVRTVADTARDLGNTVVIYDGAHVLGLIATGRFQAPLVEGAHLLVSSTHKVLPGPQGGLILSDDEALIARVSEAVHPGLVANHHLAHVAALAGALLEMRATGDAYTRRTIENAQALGAALAGRGLTVIGAHRGYTQSHTVVIQPPSGQNASTAAEQLEAAGIITSVCSLDASLGGAGLRLGVQEITRAGATPAVVDEVADLIAEVLIRRRSAESVTLRVRRLVADRLAARPFDLTLEESSRHA</sequence>
<dbReference type="GO" id="GO:0005737">
    <property type="term" value="C:cytoplasm"/>
    <property type="evidence" value="ECO:0007669"/>
    <property type="project" value="TreeGrafter"/>
</dbReference>
<dbReference type="Proteomes" id="UP000318834">
    <property type="component" value="Unassembled WGS sequence"/>
</dbReference>
<dbReference type="Pfam" id="PF00464">
    <property type="entry name" value="SHMT"/>
    <property type="match status" value="1"/>
</dbReference>
<dbReference type="SUPFAM" id="SSF53383">
    <property type="entry name" value="PLP-dependent transferases"/>
    <property type="match status" value="1"/>
</dbReference>
<dbReference type="InterPro" id="IPR015424">
    <property type="entry name" value="PyrdxlP-dep_Trfase"/>
</dbReference>
<dbReference type="AlphaFoldDB" id="A0A537IXB3"/>
<comment type="caution">
    <text evidence="5">The sequence shown here is derived from an EMBL/GenBank/DDBJ whole genome shotgun (WGS) entry which is preliminary data.</text>
</comment>
<accession>A0A537IXB3</accession>
<dbReference type="Gene3D" id="3.90.1150.10">
    <property type="entry name" value="Aspartate Aminotransferase, domain 1"/>
    <property type="match status" value="1"/>
</dbReference>
<evidence type="ECO:0000259" key="4">
    <source>
        <dbReference type="Pfam" id="PF00464"/>
    </source>
</evidence>
<dbReference type="GO" id="GO:0030170">
    <property type="term" value="F:pyridoxal phosphate binding"/>
    <property type="evidence" value="ECO:0007669"/>
    <property type="project" value="TreeGrafter"/>
</dbReference>
<keyword evidence="3" id="KW-0663">Pyridoxal phosphate</keyword>
<dbReference type="GO" id="GO:0008168">
    <property type="term" value="F:methyltransferase activity"/>
    <property type="evidence" value="ECO:0007669"/>
    <property type="project" value="UniProtKB-KW"/>
</dbReference>
<evidence type="ECO:0000256" key="2">
    <source>
        <dbReference type="ARBA" id="ARBA00006376"/>
    </source>
</evidence>
<dbReference type="PANTHER" id="PTHR11680:SF35">
    <property type="entry name" value="SERINE HYDROXYMETHYLTRANSFERASE 1"/>
    <property type="match status" value="1"/>
</dbReference>
<dbReference type="GO" id="GO:0019264">
    <property type="term" value="P:glycine biosynthetic process from serine"/>
    <property type="evidence" value="ECO:0007669"/>
    <property type="project" value="TreeGrafter"/>
</dbReference>
<comment type="cofactor">
    <cofactor evidence="1">
        <name>pyridoxal 5'-phosphate</name>
        <dbReference type="ChEBI" id="CHEBI:597326"/>
    </cofactor>
</comment>
<evidence type="ECO:0000313" key="6">
    <source>
        <dbReference type="Proteomes" id="UP000318834"/>
    </source>
</evidence>
<dbReference type="GO" id="GO:0046653">
    <property type="term" value="P:tetrahydrofolate metabolic process"/>
    <property type="evidence" value="ECO:0007669"/>
    <property type="project" value="TreeGrafter"/>
</dbReference>
<evidence type="ECO:0000313" key="5">
    <source>
        <dbReference type="EMBL" id="TMI75692.1"/>
    </source>
</evidence>
<dbReference type="PANTHER" id="PTHR11680">
    <property type="entry name" value="SERINE HYDROXYMETHYLTRANSFERASE"/>
    <property type="match status" value="1"/>
</dbReference>
<evidence type="ECO:0000256" key="1">
    <source>
        <dbReference type="ARBA" id="ARBA00001933"/>
    </source>
</evidence>
<dbReference type="InterPro" id="IPR039429">
    <property type="entry name" value="SHMT-like_dom"/>
</dbReference>
<reference evidence="5 6" key="1">
    <citation type="journal article" date="2019" name="Nat. Microbiol.">
        <title>Mediterranean grassland soil C-N compound turnover is dependent on rainfall and depth, and is mediated by genomically divergent microorganisms.</title>
        <authorList>
            <person name="Diamond S."/>
            <person name="Andeer P.F."/>
            <person name="Li Z."/>
            <person name="Crits-Christoph A."/>
            <person name="Burstein D."/>
            <person name="Anantharaman K."/>
            <person name="Lane K.R."/>
            <person name="Thomas B.C."/>
            <person name="Pan C."/>
            <person name="Northen T.R."/>
            <person name="Banfield J.F."/>
        </authorList>
    </citation>
    <scope>NUCLEOTIDE SEQUENCE [LARGE SCALE GENOMIC DNA]</scope>
    <source>
        <strain evidence="5">NP_8</strain>
    </source>
</reference>
<dbReference type="InterPro" id="IPR015422">
    <property type="entry name" value="PyrdxlP-dep_Trfase_small"/>
</dbReference>
<dbReference type="InterPro" id="IPR015421">
    <property type="entry name" value="PyrdxlP-dep_Trfase_major"/>
</dbReference>
<keyword evidence="5" id="KW-0808">Transferase</keyword>
<protein>
    <submittedName>
        <fullName evidence="5">Serine hydroxymethyltransferase</fullName>
    </submittedName>
</protein>
<dbReference type="InterPro" id="IPR049943">
    <property type="entry name" value="Ser_HO-MeTrfase-like"/>
</dbReference>
<name>A0A537IXB3_9BACT</name>
<feature type="domain" description="Serine hydroxymethyltransferase-like" evidence="4">
    <location>
        <begin position="77"/>
        <end position="442"/>
    </location>
</feature>
<dbReference type="GO" id="GO:0032259">
    <property type="term" value="P:methylation"/>
    <property type="evidence" value="ECO:0007669"/>
    <property type="project" value="UniProtKB-KW"/>
</dbReference>
<proteinExistence type="inferred from homology"/>
<dbReference type="Gene3D" id="3.40.640.10">
    <property type="entry name" value="Type I PLP-dependent aspartate aminotransferase-like (Major domain)"/>
    <property type="match status" value="1"/>
</dbReference>
<gene>
    <name evidence="5" type="ORF">E6H05_06040</name>
</gene>